<name>A0A2C6WI09_9STAP</name>
<dbReference type="RefSeq" id="WP_099091179.1">
    <property type="nucleotide sequence ID" value="NZ_MRZN01000025.1"/>
</dbReference>
<comment type="caution">
    <text evidence="1">The sequence shown here is derived from an EMBL/GenBank/DDBJ whole genome shotgun (WGS) entry which is preliminary data.</text>
</comment>
<gene>
    <name evidence="1" type="ORF">BTJ66_11990</name>
</gene>
<accession>A0A2C6WI09</accession>
<dbReference type="Proteomes" id="UP000223828">
    <property type="component" value="Unassembled WGS sequence"/>
</dbReference>
<protein>
    <submittedName>
        <fullName evidence="1">Uncharacterized protein</fullName>
    </submittedName>
</protein>
<proteinExistence type="predicted"/>
<evidence type="ECO:0000313" key="1">
    <source>
        <dbReference type="EMBL" id="PHK48750.1"/>
    </source>
</evidence>
<organism evidence="1 2">
    <name type="scientific">Staphylococcus edaphicus</name>
    <dbReference type="NCBI Taxonomy" id="1955013"/>
    <lineage>
        <taxon>Bacteria</taxon>
        <taxon>Bacillati</taxon>
        <taxon>Bacillota</taxon>
        <taxon>Bacilli</taxon>
        <taxon>Bacillales</taxon>
        <taxon>Staphylococcaceae</taxon>
        <taxon>Staphylococcus</taxon>
    </lineage>
</organism>
<dbReference type="EMBL" id="MRZN01000025">
    <property type="protein sequence ID" value="PHK48750.1"/>
    <property type="molecule type" value="Genomic_DNA"/>
</dbReference>
<reference evidence="2" key="1">
    <citation type="submission" date="2017-10" db="EMBL/GenBank/DDBJ databases">
        <title>Staphylococcus edaphicus sp. nov., isolated in Antarctica, harbouring mecC gene and genomic islands essential in adaptation to extreme environment.</title>
        <authorList>
            <person name="Pantucek R."/>
            <person name="Sedlacek I."/>
            <person name="Indrakova A."/>
            <person name="Vrbovska V."/>
            <person name="Maslanova I."/>
            <person name="Kovarovic V."/>
            <person name="Svec P."/>
            <person name="Kralova S."/>
            <person name="Kristofova L."/>
            <person name="Keklakova J."/>
            <person name="Petras P."/>
            <person name="Doskar J."/>
        </authorList>
    </citation>
    <scope>NUCLEOTIDE SEQUENCE [LARGE SCALE GENOMIC DNA]</scope>
    <source>
        <strain evidence="2">CCM 5085</strain>
    </source>
</reference>
<dbReference type="AlphaFoldDB" id="A0A2C6WI09"/>
<sequence length="71" mass="8257">MLNPTNQAVIAALKDSKLSGNVSYAKDVFFIYSKVKGSCFYEIHISMLELEHWEQYHPKNRLSNMNKVQHI</sequence>
<evidence type="ECO:0000313" key="2">
    <source>
        <dbReference type="Proteomes" id="UP000223828"/>
    </source>
</evidence>